<reference evidence="1 2" key="1">
    <citation type="submission" date="2016-07" db="EMBL/GenBank/DDBJ databases">
        <title>Genome analysis of Burkholderia fungorum ES3-20.</title>
        <authorList>
            <person name="Xu D."/>
            <person name="Yao R."/>
            <person name="Zheng S."/>
        </authorList>
    </citation>
    <scope>NUCLEOTIDE SEQUENCE [LARGE SCALE GENOMIC DNA]</scope>
    <source>
        <strain evidence="1 2">ES3-20</strain>
    </source>
</reference>
<evidence type="ECO:0000313" key="2">
    <source>
        <dbReference type="Proteomes" id="UP000283709"/>
    </source>
</evidence>
<accession>A0A420GXE3</accession>
<comment type="caution">
    <text evidence="1">The sequence shown here is derived from an EMBL/GenBank/DDBJ whole genome shotgun (WGS) entry which is preliminary data.</text>
</comment>
<organism evidence="1 2">
    <name type="scientific">Paraburkholderia fungorum</name>
    <dbReference type="NCBI Taxonomy" id="134537"/>
    <lineage>
        <taxon>Bacteria</taxon>
        <taxon>Pseudomonadati</taxon>
        <taxon>Pseudomonadota</taxon>
        <taxon>Betaproteobacteria</taxon>
        <taxon>Burkholderiales</taxon>
        <taxon>Burkholderiaceae</taxon>
        <taxon>Paraburkholderia</taxon>
    </lineage>
</organism>
<evidence type="ECO:0000313" key="1">
    <source>
        <dbReference type="EMBL" id="RKF49808.1"/>
    </source>
</evidence>
<protein>
    <submittedName>
        <fullName evidence="1">Uncharacterized protein</fullName>
    </submittedName>
</protein>
<proteinExistence type="predicted"/>
<dbReference type="Proteomes" id="UP000283709">
    <property type="component" value="Unassembled WGS sequence"/>
</dbReference>
<name>A0A420GXE3_9BURK</name>
<sequence>MVEGRADGAAIEGLRLSAILPDTTTRPALTLRFAPEKRGTTMPVSLRAVPTRKKTGLCAISKDFTIERQVLLLENQLRSSAR</sequence>
<dbReference type="AlphaFoldDB" id="A0A420GXE3"/>
<gene>
    <name evidence="1" type="ORF">BCY88_16655</name>
</gene>
<dbReference type="EMBL" id="MCAS01000003">
    <property type="protein sequence ID" value="RKF49808.1"/>
    <property type="molecule type" value="Genomic_DNA"/>
</dbReference>